<evidence type="ECO:0000313" key="8">
    <source>
        <dbReference type="Proteomes" id="UP000199054"/>
    </source>
</evidence>
<dbReference type="InterPro" id="IPR009215">
    <property type="entry name" value="TIM-br_IGPS-like"/>
</dbReference>
<keyword evidence="3" id="KW-0902">Two-component regulatory system</keyword>
<name>A0A1H8ND78_9RHOB</name>
<dbReference type="InterPro" id="IPR051353">
    <property type="entry name" value="Tobamovirus_resist_UPF0261"/>
</dbReference>
<keyword evidence="1" id="KW-0547">Nucleotide-binding</keyword>
<evidence type="ECO:0000313" key="7">
    <source>
        <dbReference type="EMBL" id="SEO27564.1"/>
    </source>
</evidence>
<feature type="domain" description="Sigma-54 factor interaction" evidence="6">
    <location>
        <begin position="297"/>
        <end position="503"/>
    </location>
</feature>
<protein>
    <submittedName>
        <fullName evidence="7">Predicted TIM-barrel enzyme</fullName>
    </submittedName>
</protein>
<dbReference type="InterPro" id="IPR015813">
    <property type="entry name" value="Pyrv/PenolPyrv_kinase-like_dom"/>
</dbReference>
<keyword evidence="8" id="KW-1185">Reference proteome</keyword>
<dbReference type="EMBL" id="FODE01000057">
    <property type="protein sequence ID" value="SEO27564.1"/>
    <property type="molecule type" value="Genomic_DNA"/>
</dbReference>
<dbReference type="InterPro" id="IPR027417">
    <property type="entry name" value="P-loop_NTPase"/>
</dbReference>
<dbReference type="Pfam" id="PF00158">
    <property type="entry name" value="Sigma54_activat"/>
    <property type="match status" value="1"/>
</dbReference>
<dbReference type="SUPFAM" id="SSF52540">
    <property type="entry name" value="P-loop containing nucleoside triphosphate hydrolases"/>
    <property type="match status" value="1"/>
</dbReference>
<dbReference type="GO" id="GO:0006355">
    <property type="term" value="P:regulation of DNA-templated transcription"/>
    <property type="evidence" value="ECO:0007669"/>
    <property type="project" value="InterPro"/>
</dbReference>
<dbReference type="Proteomes" id="UP000199054">
    <property type="component" value="Unassembled WGS sequence"/>
</dbReference>
<dbReference type="GO" id="GO:0005524">
    <property type="term" value="F:ATP binding"/>
    <property type="evidence" value="ECO:0007669"/>
    <property type="project" value="InterPro"/>
</dbReference>
<gene>
    <name evidence="7" type="ORF">SAMN04489859_105712</name>
</gene>
<dbReference type="GO" id="GO:0043565">
    <property type="term" value="F:sequence-specific DNA binding"/>
    <property type="evidence" value="ECO:0007669"/>
    <property type="project" value="InterPro"/>
</dbReference>
<dbReference type="InterPro" id="IPR002197">
    <property type="entry name" value="HTH_Fis"/>
</dbReference>
<dbReference type="AlphaFoldDB" id="A0A1H8ND78"/>
<dbReference type="Gene3D" id="1.10.10.60">
    <property type="entry name" value="Homeodomain-like"/>
    <property type="match status" value="1"/>
</dbReference>
<dbReference type="InterPro" id="IPR058031">
    <property type="entry name" value="AAA_lid_NorR"/>
</dbReference>
<dbReference type="PANTHER" id="PTHR31862:SF1">
    <property type="entry name" value="UPF0261 DOMAIN PROTEIN (AFU_ORTHOLOGUE AFUA_1G10120)"/>
    <property type="match status" value="1"/>
</dbReference>
<evidence type="ECO:0000256" key="4">
    <source>
        <dbReference type="ARBA" id="ARBA00023015"/>
    </source>
</evidence>
<organism evidence="7 8">
    <name type="scientific">Paracoccus alcaliphilus</name>
    <dbReference type="NCBI Taxonomy" id="34002"/>
    <lineage>
        <taxon>Bacteria</taxon>
        <taxon>Pseudomonadati</taxon>
        <taxon>Pseudomonadota</taxon>
        <taxon>Alphaproteobacteria</taxon>
        <taxon>Rhodobacterales</taxon>
        <taxon>Paracoccaceae</taxon>
        <taxon>Paracoccus</taxon>
    </lineage>
</organism>
<dbReference type="SUPFAM" id="SSF46689">
    <property type="entry name" value="Homeodomain-like"/>
    <property type="match status" value="1"/>
</dbReference>
<dbReference type="Pfam" id="PF09370">
    <property type="entry name" value="PEP_hydrolase"/>
    <property type="match status" value="1"/>
</dbReference>
<dbReference type="InterPro" id="IPR002078">
    <property type="entry name" value="Sigma_54_int"/>
</dbReference>
<evidence type="ECO:0000256" key="5">
    <source>
        <dbReference type="ARBA" id="ARBA00023163"/>
    </source>
</evidence>
<dbReference type="SUPFAM" id="SSF51621">
    <property type="entry name" value="Phosphoenolpyruvate/pyruvate domain"/>
    <property type="match status" value="1"/>
</dbReference>
<keyword evidence="4" id="KW-0805">Transcription regulation</keyword>
<keyword evidence="2" id="KW-0067">ATP-binding</keyword>
<proteinExistence type="predicted"/>
<evidence type="ECO:0000256" key="1">
    <source>
        <dbReference type="ARBA" id="ARBA00022741"/>
    </source>
</evidence>
<dbReference type="Gene3D" id="1.10.8.60">
    <property type="match status" value="1"/>
</dbReference>
<accession>A0A1H8ND78</accession>
<dbReference type="Pfam" id="PF02954">
    <property type="entry name" value="HTH_8"/>
    <property type="match status" value="1"/>
</dbReference>
<evidence type="ECO:0000256" key="3">
    <source>
        <dbReference type="ARBA" id="ARBA00023012"/>
    </source>
</evidence>
<dbReference type="Pfam" id="PF25601">
    <property type="entry name" value="AAA_lid_14"/>
    <property type="match status" value="1"/>
</dbReference>
<dbReference type="RefSeq" id="WP_090617354.1">
    <property type="nucleotide sequence ID" value="NZ_CP067124.1"/>
</dbReference>
<dbReference type="GO" id="GO:0003824">
    <property type="term" value="F:catalytic activity"/>
    <property type="evidence" value="ECO:0007669"/>
    <property type="project" value="InterPro"/>
</dbReference>
<dbReference type="GO" id="GO:0000160">
    <property type="term" value="P:phosphorelay signal transduction system"/>
    <property type="evidence" value="ECO:0007669"/>
    <property type="project" value="UniProtKB-KW"/>
</dbReference>
<dbReference type="PROSITE" id="PS50045">
    <property type="entry name" value="SIGMA54_INTERACT_4"/>
    <property type="match status" value="1"/>
</dbReference>
<dbReference type="InterPro" id="IPR009057">
    <property type="entry name" value="Homeodomain-like_sf"/>
</dbReference>
<dbReference type="Gene3D" id="3.20.20.70">
    <property type="entry name" value="Aldolase class I"/>
    <property type="match status" value="1"/>
</dbReference>
<evidence type="ECO:0000256" key="2">
    <source>
        <dbReference type="ARBA" id="ARBA00022840"/>
    </source>
</evidence>
<evidence type="ECO:0000259" key="6">
    <source>
        <dbReference type="PROSITE" id="PS50045"/>
    </source>
</evidence>
<reference evidence="7 8" key="1">
    <citation type="submission" date="2016-10" db="EMBL/GenBank/DDBJ databases">
        <authorList>
            <person name="de Groot N.N."/>
        </authorList>
    </citation>
    <scope>NUCLEOTIDE SEQUENCE [LARGE SCALE GENOMIC DNA]</scope>
    <source>
        <strain evidence="7 8">DSM 8512</strain>
    </source>
</reference>
<dbReference type="STRING" id="34002.SAMN04489859_105712"/>
<sequence length="577" mass="62782">MISDDSRRSLIARAERRLGSGEPLVGAAVGAGLAAQAAVQGSADFILALNAGRYRMMGAASIAAMLPLADANDFTDDFAQREILGTVAVPVLRGVSAFDPRLDLARLAAVTRQAGYAGIANFPTVIHHDGQFRQALEEAGMGFSREIALMREARAAGLATLAYVKTRDELEAMTEVGPDVLCLNFGWNAGGMRDVAQEFTLDEAADRARHMFRQLRRTNPDILCLLEGGPIISPGDMFRVWQSSEADGYLGGSTLDRMPLERAIIEATSAFKTVGALRAAESSRSRTLTEVRRLTGIFGHSDSMNHAVDQISRLAGLEMPVLVLGEPGSGRINIARSLHTLSRRAGGLLQVTAEKVNRDPEAILLGRGRADRRAALLRREGGTLIFSDAGQLRPEALQIIHDWAETTEPGAERSRAILIGRSATEFDRETLRLFRAALIEIPPLRDRPEDILPYLRQFLMLLTGPVAAGPRPEISPDALRRLLSHSWPGNIRELRRVAEGALARMRGNVISATELAGLIDGPDTEPAPAATAQVTDEAEWLLDALRRNRFRKGDTANFLGISRKTLYNRMKALRIGK</sequence>
<dbReference type="OrthoDB" id="9805644at2"/>
<dbReference type="PANTHER" id="PTHR31862">
    <property type="entry name" value="UPF0261 DOMAIN PROTEIN (AFU_ORTHOLOGUE AFUA_1G10120)"/>
    <property type="match status" value="1"/>
</dbReference>
<dbReference type="Gene3D" id="3.40.50.300">
    <property type="entry name" value="P-loop containing nucleotide triphosphate hydrolases"/>
    <property type="match status" value="1"/>
</dbReference>
<keyword evidence="5" id="KW-0804">Transcription</keyword>
<dbReference type="InterPro" id="IPR013785">
    <property type="entry name" value="Aldolase_TIM"/>
</dbReference>